<evidence type="ECO:0000313" key="2">
    <source>
        <dbReference type="Proteomes" id="UP001631969"/>
    </source>
</evidence>
<dbReference type="Proteomes" id="UP001631969">
    <property type="component" value="Unassembled WGS sequence"/>
</dbReference>
<sequence>MNRTLSVIRMQSKDLFSWLYLPWIIVGGNFLINLLTTGAIHDGDSTVSTGGMASIFIYFMIIGLIILHQTFPFALGLSVRRTDYFWGTVAVAGAAGLVSALIIVIMSAIEGQIGGWFQSFYFFRLYFISDHGFMSELWFYFSLIMHLFFSGFLVSCLYRKMGGTKATVILGLLFIVFTVFTLLATYNGWWADILKAIVDLGAIRIISLFALVTVVYIGLSFSLLRKTTL</sequence>
<protein>
    <submittedName>
        <fullName evidence="1">Uncharacterized protein</fullName>
    </submittedName>
</protein>
<organism evidence="1 2">
    <name type="scientific">Paenibacillus mesotrionivorans</name>
    <dbReference type="NCBI Taxonomy" id="3160968"/>
    <lineage>
        <taxon>Bacteria</taxon>
        <taxon>Bacillati</taxon>
        <taxon>Bacillota</taxon>
        <taxon>Bacilli</taxon>
        <taxon>Bacillales</taxon>
        <taxon>Paenibacillaceae</taxon>
        <taxon>Paenibacillus</taxon>
    </lineage>
</organism>
<name>A0ACC7P6K9_9BACL</name>
<comment type="caution">
    <text evidence="1">The sequence shown here is derived from an EMBL/GenBank/DDBJ whole genome shotgun (WGS) entry which is preliminary data.</text>
</comment>
<proteinExistence type="predicted"/>
<accession>A0ACC7P6K9</accession>
<gene>
    <name evidence="1" type="ORF">ACI1P1_26900</name>
</gene>
<evidence type="ECO:0000313" key="1">
    <source>
        <dbReference type="EMBL" id="MFM9331930.1"/>
    </source>
</evidence>
<dbReference type="EMBL" id="JBJURJ010000024">
    <property type="protein sequence ID" value="MFM9331930.1"/>
    <property type="molecule type" value="Genomic_DNA"/>
</dbReference>
<keyword evidence="2" id="KW-1185">Reference proteome</keyword>
<reference evidence="1" key="1">
    <citation type="submission" date="2024-12" db="EMBL/GenBank/DDBJ databases">
        <authorList>
            <person name="Wu N."/>
        </authorList>
    </citation>
    <scope>NUCLEOTIDE SEQUENCE</scope>
    <source>
        <strain evidence="1">P15</strain>
    </source>
</reference>